<organism evidence="3 4">
    <name type="scientific">Klenkia sesuvii</name>
    <dbReference type="NCBI Taxonomy" id="3103137"/>
    <lineage>
        <taxon>Bacteria</taxon>
        <taxon>Bacillati</taxon>
        <taxon>Actinomycetota</taxon>
        <taxon>Actinomycetes</taxon>
        <taxon>Geodermatophilales</taxon>
        <taxon>Geodermatophilaceae</taxon>
        <taxon>Klenkia</taxon>
    </lineage>
</organism>
<keyword evidence="2" id="KW-0472">Membrane</keyword>
<reference evidence="3 4" key="1">
    <citation type="submission" date="2024-03" db="EMBL/GenBank/DDBJ databases">
        <title>Draft genome sequence of Klenkia sp. LSe6-5.</title>
        <authorList>
            <person name="Duangmal K."/>
            <person name="Chantavorakit T."/>
        </authorList>
    </citation>
    <scope>NUCLEOTIDE SEQUENCE [LARGE SCALE GENOMIC DNA]</scope>
    <source>
        <strain evidence="3 4">LSe6-5</strain>
    </source>
</reference>
<dbReference type="Gene3D" id="1.10.10.10">
    <property type="entry name" value="Winged helix-like DNA-binding domain superfamily/Winged helix DNA-binding domain"/>
    <property type="match status" value="1"/>
</dbReference>
<evidence type="ECO:0000313" key="4">
    <source>
        <dbReference type="Proteomes" id="UP001361570"/>
    </source>
</evidence>
<keyword evidence="4" id="KW-1185">Reference proteome</keyword>
<gene>
    <name evidence="3" type="ORF">TEK04_12530</name>
</gene>
<name>A0ABU8DUN8_9ACTN</name>
<proteinExistence type="predicted"/>
<keyword evidence="2" id="KW-0812">Transmembrane</keyword>
<feature type="compositionally biased region" description="Polar residues" evidence="1">
    <location>
        <begin position="375"/>
        <end position="386"/>
    </location>
</feature>
<feature type="transmembrane region" description="Helical" evidence="2">
    <location>
        <begin position="171"/>
        <end position="192"/>
    </location>
</feature>
<dbReference type="RefSeq" id="WP_336404677.1">
    <property type="nucleotide sequence ID" value="NZ_JBAPLU010000011.1"/>
</dbReference>
<evidence type="ECO:0000256" key="1">
    <source>
        <dbReference type="SAM" id="MobiDB-lite"/>
    </source>
</evidence>
<evidence type="ECO:0008006" key="5">
    <source>
        <dbReference type="Google" id="ProtNLM"/>
    </source>
</evidence>
<comment type="caution">
    <text evidence="3">The sequence shown here is derived from an EMBL/GenBank/DDBJ whole genome shotgun (WGS) entry which is preliminary data.</text>
</comment>
<feature type="region of interest" description="Disordered" evidence="1">
    <location>
        <begin position="373"/>
        <end position="405"/>
    </location>
</feature>
<dbReference type="Proteomes" id="UP001361570">
    <property type="component" value="Unassembled WGS sequence"/>
</dbReference>
<protein>
    <recommendedName>
        <fullName evidence="5">DNA-directed RNA polymerase specialized sigma subunit, sigma24 family</fullName>
    </recommendedName>
</protein>
<sequence>MADERGEQPTGRLPSAHLPTAYLLTGGDAAARDLLVRGELRGGGLPGLVRAHLGRRLVREAVLAGTSGDPWWLSPADVAAARELARALDRLTRAERTAVVLRWFEGLDDAAVAELVPGAATGGLPDRLGVPATELPARLEGLAALAGQRDLTADELAAEVRGARRRRWSRGLLAAGAVAVLGAAAAWLPGALPAGTPPAARATTADGVAGPSAGPARGSLVDDDALVAALRARLDPGPDEGRLVYAGDAAGGRWVLFVQTTTGGLVSSWFTGPAGADTADLVLSGASWVSGPGPAAWSMAVGTPRSTTLLVVTQPGDRVEVTPGFVVAADGSAARSFSGVDTQDGVAAVELPGAVGPPALAYRVVREDAVVAEETPTSYLSDTSWTAPPGTDPGAARSGPGPVDRTAYDAALDQVATPTGADPAALPVTVLGAGRFPAPGGLTASAVTVAVTFPSGAVVTSTAWTATGTGGGRIATCGVESHPAGTDLATLTVVTRCAGYATDSSTFGATTVVVAPAGTEVRLSDDAGADVQTPALEAGWAYVVDGADDITVFEADGVPGVVSRAGAGPFG</sequence>
<dbReference type="InterPro" id="IPR036388">
    <property type="entry name" value="WH-like_DNA-bd_sf"/>
</dbReference>
<evidence type="ECO:0000313" key="3">
    <source>
        <dbReference type="EMBL" id="MEI4272549.1"/>
    </source>
</evidence>
<dbReference type="EMBL" id="JBAPLU010000011">
    <property type="protein sequence ID" value="MEI4272549.1"/>
    <property type="molecule type" value="Genomic_DNA"/>
</dbReference>
<feature type="region of interest" description="Disordered" evidence="1">
    <location>
        <begin position="197"/>
        <end position="216"/>
    </location>
</feature>
<evidence type="ECO:0000256" key="2">
    <source>
        <dbReference type="SAM" id="Phobius"/>
    </source>
</evidence>
<keyword evidence="2" id="KW-1133">Transmembrane helix</keyword>
<accession>A0ABU8DUN8</accession>